<dbReference type="CDD" id="cd18808">
    <property type="entry name" value="SF1_C_Upf1"/>
    <property type="match status" value="2"/>
</dbReference>
<dbReference type="InterPro" id="IPR027417">
    <property type="entry name" value="P-loop_NTPase"/>
</dbReference>
<dbReference type="OrthoDB" id="3156807at2759"/>
<feature type="compositionally biased region" description="Polar residues" evidence="6">
    <location>
        <begin position="3838"/>
        <end position="3863"/>
    </location>
</feature>
<dbReference type="GO" id="GO:0016787">
    <property type="term" value="F:hydrolase activity"/>
    <property type="evidence" value="ECO:0007669"/>
    <property type="project" value="UniProtKB-UniRule"/>
</dbReference>
<dbReference type="Pfam" id="PF20073">
    <property type="entry name" value="DUF6469"/>
    <property type="match status" value="2"/>
</dbReference>
<proteinExistence type="predicted"/>
<sequence length="4030" mass="460729">MWVEKIPLTFESEQHYFSSFVYPLLEETRFELASSMAIMHRAPFADIISFNESNSGENMVYDVTVGCWRNQCSERGKDDYHTLLGDLVLIVDGKPESVSDLKHMGRTWALTLVKSNEDDCTSISVKASQPIEFQDGMFAFFVMNVTSQKRIWNSLHMHRNLNIIKEILYTDSKVKEKCNICSFGYDSILSQEVDRQLLLNLDESQRAAVIDVLCKTQCCHTSSVEQIWGPPGTGKTLTVSVLLFILLQMKHRTLACAPTNVAIVQLASRVQSLVRETFKTTTTSGDCLWSVGDLLLFGTKERLKVSTDIEEIYLEHRVKRLAESLGPVTGWKHCLRSMIDLLENCVSEYYNFIENESLKEKQLRNENEGKRTMLEIKSFIEFVQERFNSSALPLRRCIITLCTHIPRSFMGEYNFQNMITLLDNLSSLESLLFQKNMVSEELEDLFNSKPLQDDLVKSCISLLRDLQISLTKLSLPCFSNKYAIKQFCFERASLIFSTTSSSYKLHAVNMEPLNMVVLEEAAQLKEAESTIPLQLRGMKHAILIGDERQLPALVNSNVCIESGFGRSLFDRLSSLGHSKHLLNVQYRMHPSISSFPNMKFYQNQILDAQNVLSKIYGKRYLSGPMFGSYSFINVVGGREEKDDDGRSQRNMVEVAVVIKIVKNLFRAWKDSKKKLTIGIISPYAAQVVSIQEKLAHKYEKLDGFSVKVKSIDGFQGGEEDIIILSTVRSNSHGSVGFISSPQRTNVALTRARHCLWILGNESTLTNSESIWKELICDARNRHCLFDADADECLKMTIIGAKKKLEQLDDLVNGNSVLFKHAKWKVLLSDNFRRTFGKLTDSRLKKQVLNLLLKLSSGWRPKNKSVDLCCENSSQILKQFKVEGFYAICTTDIVKEVNYTQVLKVWDVLALEEIQGLTKRLESIYSAYTDDYLNRCTEKCLEGNLEVPKSWPASQKMIRFRYVVDGENESEVSVNPGTVRNHIENSKVSESLFLMKFYSLSCGVVRHLLSGKEVDLPMQVTDEQMDIILSRKSSFIIGRSGTGKTTILIMKLFQQEHKFRIVSDGFYELESSPIRDVEVDDDPEISKQSVLRQLFVTVSPNLCYAVKQNVSHLTSISSNGSSSAVITLENTDVISSELNDIPDTFINIPVKYYPLIITFQKFLMMLDGTLGSSFFERFLEAREGSHGNRITSRSVALQRFIRLREVTFDRFSSLYWPHFNSNLTKKLDPSRVFTEIISHIKGGMQAAECSDGKLSFEGYCLLAESRTSTLTKQKREIVYSLFQAYEKMKSERGEFDLGDFVNDIHRRLKNGNYNGDQIDFVYIDEVQDLSMRQISLFKYICHNVDEGFMFAGDTAQTIAKGIDFRFQDIRSLFYKEFLSTKTSGIQEKGLLSEIFQLKQNFRTHAGVLNLAQSVIDILYCYFVHLIDNLEPETSLVSGEAPVLLESCNDENAIVTIFGGSGSGGEIVGFGAEQVILVRDDRTRNEIFQYVGKKALVLTILECKGLEFQDVLLYNFFGTSPLKDRWRVIYGFMEKHNWLDEKLPQSFPVFSEARHGLLCSELKQLYVAITRTRQRLWIWFISIKSSSFLKLIFIFIVEVIISYSIMANRKRKGTAVFGIKDIFWKKNLSRYDGIVVEKIPLTFESEQHYFSSFVYPLLEETRFELASSMEIMHRAPFADIICFNESNSGENMVYDVTIGRWRNQCSERGKDDYHTLLGDLLLLVDGKLESVSDLKRVGRTWALTLVKSNEDDCTSISVKASQPIEFQDGMFAFFVMNVTSQKRIWNSLHMNRNLNIIKEILYTDSMVKEKCNICSFGSDSIVSQKLEIYSCLAPRRDCKLVLTLKKSISRHRVKRLAECLGPVTGWKHCLRSMIDLLENCVSEYYNFIENESLKEKQFRNENEGKRTMLEIKSFIEFVQERFNSSAPPLRRDLQISIAKLSLPCFSNKYAIKQFCFERASLIFSTTSSSYKLHAVNIEPLNMVVLDEAAQLKEAESTIPLQLPGMKHAILIGDERQLPALVNSNVCIESGFRRSLFDRLSSLGHSKHLLNVQYRMHPSISFFPNLKFYQNQILDAQNVLSKSYGKRYLSGPMFGSYSFINVVGGREEKDDDGRSQRNMVEVAIVIKIVKNLFRAWKDSKKKLTIGVISPYAAQVVSIQEKLAHKYEKLDGFSVKVKSIDGFQGGEEDIIILSTVRSNSHGSVGFISSPQRTNVALTRARHCLWILGNESTLTNSESIWKELVCDARNRHCLFDADADEFLKMTIIGSKKKLEQLDDLVNGNSVLFKHAKWKVLFSDNFRRTFGKLTSSRLKKQVLNLLLKLSSGWRPKIKSVDLCCENSSQILKQFRVEGFYVICTIDIIKEVIYTQVLKVWDILALEKIPGLAKRLESIYSAYTDDYLNRCTEKCLEGNLEVPKSWPASQKMIRFLVSHLLSGKEVDLPMQVTDEQMDIILSHKSSFIIGRSGTGKTTILIMKLLQQEHKFRIVSDGFYEAESNPIRDAEVDDDPEISKQSVFRQLFVTVSPNLCYAVKQNVSHLTSISSNGSSSAEINLDNTDIIASELNDIPDTFINIPVKYYPLVITFQKCLMMLDGTLGSSFFERFLEAREGSHGNRVTSRSVALQRFIRLREVTFDRFSSLYWPHFNSNLTKKLDPSRVFTEIISHIKGGMQAGECSDGKLSFEGYCLLAESRTSTLTKQKREIVYNLFQAYEKMKSERGEFDMADFVNDIHHRLKNGNYKGDQIDFVYIDEVQDLSMRQISLFKYICQNVDEGFMFAGDTAQTIAKGIDFRFQDIRSLFYKEFLSAKTSGIQEKVLLSEIFQSKQNFRTHAGVLDLAQSVIDILYCYFVHSVDNLEPETSLVSGEAPVLLESCNDENAMKKIFGGSRNGGEIVGFGAEQVILDVLLYNFFGTSPLKDRWRVIYGFMEKHNWLDEKLPQSFPVFSEARHSVLCSELKQLYVAITRTRQRLWICEKKEELSKPMFDYWKVRGLVQLFYENSFAMATFCFERAGDTMWEKLAKASGLRASADQMRETNPDSYFGYLKEAAGMFELIGKLESAASCYCDLGEYERAGKIYMQKCGKFDTAAECFTLAGCYSEATEAYAEGDQFSNCLSVCKKGKLFDLGIQFIKYWEEHVNNKNEEIEEVKQEFLESCALDYHEHKDSKSMMKFVRAFCSMESKRIFLRSLGCLDELLLLEEELGNLLEAAELARSSGDLLKEAELLEKTGHLKEAALLLFWYVFFSSLWGNGNKGWPLKQFAKKEEFCNKVRLLAKMNSDIMYDFVCSELRILSDQHNSLHELKKDLCVSQDNTSLRGEILSIRKILDKHLHLNSSKYDWEDNLPLDIYRHCKDKMFQNQVSVRTLVFYWNLWKKHIMDIFISIKSLENGESVNQSGHADFCLYYFGVRKQYVKGNMVYLSLNKDAEWIKNTGNKGLHRDEKRMIFDGRELVFVIRSYWQSELLSVGIKVLETLDALRKSKSNGSAFHQSTSLLHIFEVSKFLLDFQCHNLTDPYKKKLQIFLDNSLSYFDFVFPLDWRKGVSEDLVSLRETDLSVSLLDEIILRNVDIKGDLTDSTIGRVMMIYLGSRTGLKKKSVTGLHLKSKWKSVIKKLRYTDSIAAPLEDALEHAFFADWNCPGCISTHSYVHLLDRLLFMSSPFSGILFTTKASFVEWFTYLPSTDTTFPALQQIWQNPEELLSFVTRIEDILFNLNKAQRWMRTSEINVPYYLPLLVLRLIMMLSLICLQVSDFYCIRVMNGLLTGRKNIGYLLPKKFVFNLQRRMSGHYLNLTPELVAEAFLSIEDPLLIVYTGDTSPDIHAPSAIFVDLKKPKQEIMSALLPRKYTHSGQTSSSSVDAGTTPEVSTSNTLPDANMNINNMELQMNWKVLEEIFEAINGNKGVAAVNMFSTAAMIKEKVDKNIGTLATILVDQKLCSGKDARLVRDVNDDFLLLSFAFDKSRAEEDNLVSLKNVEFVAKRLQSHRPKMDRFVDQYVRSQVSKVKQTGDEASVVLENQSRCDNNKKGNKGKKSNKSKGKKK</sequence>
<feature type="binding site" evidence="5">
    <location>
        <begin position="2459"/>
        <end position="2466"/>
    </location>
    <ligand>
        <name>ATP</name>
        <dbReference type="ChEBI" id="CHEBI:30616"/>
    </ligand>
</feature>
<comment type="caution">
    <text evidence="8">The sequence shown here is derived from an EMBL/GenBank/DDBJ whole genome shotgun (WGS) entry which is preliminary data.</text>
</comment>
<dbReference type="PANTHER" id="PTHR21529:SF4">
    <property type="entry name" value="TPR AND ANKYRIN REPEAT-CONTAINING PROTEIN 1"/>
    <property type="match status" value="1"/>
</dbReference>
<evidence type="ECO:0000313" key="9">
    <source>
        <dbReference type="Proteomes" id="UP000245207"/>
    </source>
</evidence>
<keyword evidence="1 5" id="KW-0547">Nucleotide-binding</keyword>
<dbReference type="InterPro" id="IPR014016">
    <property type="entry name" value="UvrD-like_ATP-bd"/>
</dbReference>
<dbReference type="InterPro" id="IPR003593">
    <property type="entry name" value="AAA+_ATPase"/>
</dbReference>
<dbReference type="STRING" id="35608.A0A2U1PBG2"/>
<dbReference type="EMBL" id="PKPP01001396">
    <property type="protein sequence ID" value="PWA83070.1"/>
    <property type="molecule type" value="Genomic_DNA"/>
</dbReference>
<dbReference type="Gene3D" id="3.40.50.300">
    <property type="entry name" value="P-loop containing nucleotide triphosphate hydrolases"/>
    <property type="match status" value="7"/>
</dbReference>
<evidence type="ECO:0000256" key="2">
    <source>
        <dbReference type="ARBA" id="ARBA00022801"/>
    </source>
</evidence>
<dbReference type="Pfam" id="PF13086">
    <property type="entry name" value="AAA_11"/>
    <property type="match status" value="2"/>
</dbReference>
<evidence type="ECO:0000256" key="1">
    <source>
        <dbReference type="ARBA" id="ARBA00022741"/>
    </source>
</evidence>
<accession>A0A2U1PBG2</accession>
<keyword evidence="9" id="KW-1185">Reference proteome</keyword>
<dbReference type="InterPro" id="IPR045529">
    <property type="entry name" value="DUF6469"/>
</dbReference>
<feature type="region of interest" description="Disordered" evidence="6">
    <location>
        <begin position="3995"/>
        <end position="4030"/>
    </location>
</feature>
<keyword evidence="2 5" id="KW-0378">Hydrolase</keyword>
<dbReference type="GO" id="GO:0004386">
    <property type="term" value="F:helicase activity"/>
    <property type="evidence" value="ECO:0007669"/>
    <property type="project" value="UniProtKB-UniRule"/>
</dbReference>
<dbReference type="GO" id="GO:0005694">
    <property type="term" value="C:chromosome"/>
    <property type="evidence" value="ECO:0007669"/>
    <property type="project" value="UniProtKB-ARBA"/>
</dbReference>
<feature type="region of interest" description="Disordered" evidence="6">
    <location>
        <begin position="3835"/>
        <end position="3863"/>
    </location>
</feature>
<protein>
    <submittedName>
        <fullName evidence="8">UvrD-like Helicase, ATP-binding domain, P-loop containing nucleoside triphosphate hydrolase</fullName>
    </submittedName>
</protein>
<dbReference type="Proteomes" id="UP000245207">
    <property type="component" value="Unassembled WGS sequence"/>
</dbReference>
<keyword evidence="3 5" id="KW-0347">Helicase</keyword>
<evidence type="ECO:0000313" key="8">
    <source>
        <dbReference type="EMBL" id="PWA83070.1"/>
    </source>
</evidence>
<evidence type="ECO:0000256" key="5">
    <source>
        <dbReference type="PROSITE-ProRule" id="PRU00560"/>
    </source>
</evidence>
<dbReference type="InterPro" id="IPR041679">
    <property type="entry name" value="DNA2/NAM7-like_C"/>
</dbReference>
<organism evidence="8 9">
    <name type="scientific">Artemisia annua</name>
    <name type="common">Sweet wormwood</name>
    <dbReference type="NCBI Taxonomy" id="35608"/>
    <lineage>
        <taxon>Eukaryota</taxon>
        <taxon>Viridiplantae</taxon>
        <taxon>Streptophyta</taxon>
        <taxon>Embryophyta</taxon>
        <taxon>Tracheophyta</taxon>
        <taxon>Spermatophyta</taxon>
        <taxon>Magnoliopsida</taxon>
        <taxon>eudicotyledons</taxon>
        <taxon>Gunneridae</taxon>
        <taxon>Pentapetalae</taxon>
        <taxon>asterids</taxon>
        <taxon>campanulids</taxon>
        <taxon>Asterales</taxon>
        <taxon>Asteraceae</taxon>
        <taxon>Asteroideae</taxon>
        <taxon>Anthemideae</taxon>
        <taxon>Artemisiinae</taxon>
        <taxon>Artemisia</taxon>
    </lineage>
</organism>
<dbReference type="PROSITE" id="PS51198">
    <property type="entry name" value="UVRD_HELICASE_ATP_BIND"/>
    <property type="match status" value="2"/>
</dbReference>
<feature type="domain" description="UvrD-like helicase ATP-binding" evidence="7">
    <location>
        <begin position="1016"/>
        <end position="1403"/>
    </location>
</feature>
<name>A0A2U1PBG2_ARTAN</name>
<dbReference type="Pfam" id="PF13087">
    <property type="entry name" value="AAA_12"/>
    <property type="match status" value="2"/>
</dbReference>
<dbReference type="PANTHER" id="PTHR21529">
    <property type="entry name" value="MAMMARY TURMOR VIRUS RECEPTOR HOMOLOG 1, 2 MTVR1, 2"/>
    <property type="match status" value="1"/>
</dbReference>
<gene>
    <name evidence="8" type="ORF">CTI12_AA169760</name>
</gene>
<evidence type="ECO:0000256" key="4">
    <source>
        <dbReference type="ARBA" id="ARBA00022840"/>
    </source>
</evidence>
<evidence type="ECO:0000256" key="3">
    <source>
        <dbReference type="ARBA" id="ARBA00022806"/>
    </source>
</evidence>
<dbReference type="Pfam" id="PF00580">
    <property type="entry name" value="UvrD-helicase"/>
    <property type="match status" value="2"/>
</dbReference>
<dbReference type="InterPro" id="IPR041677">
    <property type="entry name" value="DNA2/NAM7_AAA_11"/>
</dbReference>
<feature type="binding site" evidence="5">
    <location>
        <begin position="1037"/>
        <end position="1044"/>
    </location>
    <ligand>
        <name>ATP</name>
        <dbReference type="ChEBI" id="CHEBI:30616"/>
    </ligand>
</feature>
<feature type="compositionally biased region" description="Basic residues" evidence="6">
    <location>
        <begin position="4015"/>
        <end position="4030"/>
    </location>
</feature>
<dbReference type="FunFam" id="3.40.50.300:FF:000326">
    <property type="entry name" value="P-loop containing nucleoside triphosphate hydrolase"/>
    <property type="match status" value="2"/>
</dbReference>
<dbReference type="SUPFAM" id="SSF52540">
    <property type="entry name" value="P-loop containing nucleoside triphosphate hydrolases"/>
    <property type="match status" value="4"/>
</dbReference>
<evidence type="ECO:0000259" key="7">
    <source>
        <dbReference type="PROSITE" id="PS51198"/>
    </source>
</evidence>
<dbReference type="SMART" id="SM00382">
    <property type="entry name" value="AAA"/>
    <property type="match status" value="2"/>
</dbReference>
<feature type="domain" description="UvrD-like helicase ATP-binding" evidence="7">
    <location>
        <begin position="2438"/>
        <end position="2825"/>
    </location>
</feature>
<keyword evidence="4 5" id="KW-0067">ATP-binding</keyword>
<dbReference type="InterPro" id="IPR047187">
    <property type="entry name" value="SF1_C_Upf1"/>
</dbReference>
<evidence type="ECO:0000256" key="6">
    <source>
        <dbReference type="SAM" id="MobiDB-lite"/>
    </source>
</evidence>
<dbReference type="GO" id="GO:0005524">
    <property type="term" value="F:ATP binding"/>
    <property type="evidence" value="ECO:0007669"/>
    <property type="project" value="UniProtKB-UniRule"/>
</dbReference>
<dbReference type="InterPro" id="IPR039904">
    <property type="entry name" value="TRANK1"/>
</dbReference>
<reference evidence="8 9" key="1">
    <citation type="journal article" date="2018" name="Mol. Plant">
        <title>The genome of Artemisia annua provides insight into the evolution of Asteraceae family and artemisinin biosynthesis.</title>
        <authorList>
            <person name="Shen Q."/>
            <person name="Zhang L."/>
            <person name="Liao Z."/>
            <person name="Wang S."/>
            <person name="Yan T."/>
            <person name="Shi P."/>
            <person name="Liu M."/>
            <person name="Fu X."/>
            <person name="Pan Q."/>
            <person name="Wang Y."/>
            <person name="Lv Z."/>
            <person name="Lu X."/>
            <person name="Zhang F."/>
            <person name="Jiang W."/>
            <person name="Ma Y."/>
            <person name="Chen M."/>
            <person name="Hao X."/>
            <person name="Li L."/>
            <person name="Tang Y."/>
            <person name="Lv G."/>
            <person name="Zhou Y."/>
            <person name="Sun X."/>
            <person name="Brodelius P.E."/>
            <person name="Rose J.K.C."/>
            <person name="Tang K."/>
        </authorList>
    </citation>
    <scope>NUCLEOTIDE SEQUENCE [LARGE SCALE GENOMIC DNA]</scope>
    <source>
        <strain evidence="9">cv. Huhao1</strain>
        <tissue evidence="8">Leaf</tissue>
    </source>
</reference>